<evidence type="ECO:0000313" key="5">
    <source>
        <dbReference type="EMBL" id="MCR6098793.1"/>
    </source>
</evidence>
<dbReference type="Gene3D" id="3.40.47.10">
    <property type="match status" value="2"/>
</dbReference>
<dbReference type="InterPro" id="IPR013751">
    <property type="entry name" value="ACP_syn_III_N"/>
</dbReference>
<dbReference type="AlphaFoldDB" id="A0A9Q4G1C8"/>
<keyword evidence="6" id="KW-1185">Reference proteome</keyword>
<keyword evidence="1" id="KW-0808">Transferase</keyword>
<reference evidence="5" key="1">
    <citation type="submission" date="2020-06" db="EMBL/GenBank/DDBJ databases">
        <title>Insight into the genomes of haloalkaliphilic bacilli from Kenyan soda lakes.</title>
        <authorList>
            <person name="Mwirichia R."/>
            <person name="Villamizar G.C."/>
            <person name="Poehlein A."/>
            <person name="Mugweru J."/>
            <person name="Kipnyargis A."/>
            <person name="Kiplimo D."/>
            <person name="Orwa P."/>
            <person name="Daniel R."/>
        </authorList>
    </citation>
    <scope>NUCLEOTIDE SEQUENCE</scope>
    <source>
        <strain evidence="5">B1096_S55</strain>
    </source>
</reference>
<dbReference type="SUPFAM" id="SSF53901">
    <property type="entry name" value="Thiolase-like"/>
    <property type="match status" value="2"/>
</dbReference>
<proteinExistence type="predicted"/>
<dbReference type="Proteomes" id="UP001057753">
    <property type="component" value="Unassembled WGS sequence"/>
</dbReference>
<evidence type="ECO:0000256" key="1">
    <source>
        <dbReference type="ARBA" id="ARBA00022679"/>
    </source>
</evidence>
<evidence type="ECO:0000259" key="4">
    <source>
        <dbReference type="Pfam" id="PF08545"/>
    </source>
</evidence>
<evidence type="ECO:0000313" key="6">
    <source>
        <dbReference type="Proteomes" id="UP001057753"/>
    </source>
</evidence>
<dbReference type="Pfam" id="PF08541">
    <property type="entry name" value="ACP_syn_III_C"/>
    <property type="match status" value="1"/>
</dbReference>
<dbReference type="EMBL" id="JABXYM010000002">
    <property type="protein sequence ID" value="MCR6098793.1"/>
    <property type="molecule type" value="Genomic_DNA"/>
</dbReference>
<dbReference type="InterPro" id="IPR016039">
    <property type="entry name" value="Thiolase-like"/>
</dbReference>
<evidence type="ECO:0000259" key="3">
    <source>
        <dbReference type="Pfam" id="PF08541"/>
    </source>
</evidence>
<organism evidence="5 6">
    <name type="scientific">Salipaludibacillus agaradhaerens</name>
    <name type="common">Bacillus agaradhaerens</name>
    <dbReference type="NCBI Taxonomy" id="76935"/>
    <lineage>
        <taxon>Bacteria</taxon>
        <taxon>Bacillati</taxon>
        <taxon>Bacillota</taxon>
        <taxon>Bacilli</taxon>
        <taxon>Bacillales</taxon>
        <taxon>Bacillaceae</taxon>
    </lineage>
</organism>
<sequence>MLVQELKQESRVSVAPRIIGYGECLPGSPVTNEQMEDVLSIRKEWIEKMIGNDSRHFAVDFSKRTIAYSLTDLCTAAAEEAIEQTGINPQEIDVIVLSTATPDHLMPATVNLVADRLGLHHIQTYQIQAGCSGALQALDVARHLLVGERRYALVIGGDVCNKYMDLTRDFTKLRSSELINYALFGDGAGALLLTTKNCDGLEITSIENRFEGVGEEPGQVMNWFGTVPENIQELSKREIRKQYQSAKEDYKAIEKRVPIMTDQVLTTLLEERNWKREDVTYFLPPQLGWHMTKAIIDSLGLSLDATINCVQETGNNGNALPYLQLKKLHGRLKPHNKVVGIAIESSKWIKTGITLEYKEGETNE</sequence>
<accession>A0A9Q4G1C8</accession>
<dbReference type="InterPro" id="IPR013747">
    <property type="entry name" value="ACP_syn_III_C"/>
</dbReference>
<dbReference type="RefSeq" id="WP_257823177.1">
    <property type="nucleotide sequence ID" value="NZ_JABXYM010000002.1"/>
</dbReference>
<dbReference type="GO" id="GO:0044550">
    <property type="term" value="P:secondary metabolite biosynthetic process"/>
    <property type="evidence" value="ECO:0007669"/>
    <property type="project" value="TreeGrafter"/>
</dbReference>
<dbReference type="GO" id="GO:0004315">
    <property type="term" value="F:3-oxoacyl-[acyl-carrier-protein] synthase activity"/>
    <property type="evidence" value="ECO:0007669"/>
    <property type="project" value="InterPro"/>
</dbReference>
<dbReference type="PANTHER" id="PTHR34069:SF2">
    <property type="entry name" value="BETA-KETOACYL-[ACYL-CARRIER-PROTEIN] SYNTHASE III"/>
    <property type="match status" value="1"/>
</dbReference>
<keyword evidence="2" id="KW-0012">Acyltransferase</keyword>
<dbReference type="PANTHER" id="PTHR34069">
    <property type="entry name" value="3-OXOACYL-[ACYL-CARRIER-PROTEIN] SYNTHASE 3"/>
    <property type="match status" value="1"/>
</dbReference>
<dbReference type="GO" id="GO:0006633">
    <property type="term" value="P:fatty acid biosynthetic process"/>
    <property type="evidence" value="ECO:0007669"/>
    <property type="project" value="InterPro"/>
</dbReference>
<dbReference type="Pfam" id="PF08545">
    <property type="entry name" value="ACP_syn_III"/>
    <property type="match status" value="1"/>
</dbReference>
<gene>
    <name evidence="5" type="ORF">HXA33_19975</name>
</gene>
<name>A0A9Q4G1C8_SALAG</name>
<evidence type="ECO:0000256" key="2">
    <source>
        <dbReference type="ARBA" id="ARBA00023315"/>
    </source>
</evidence>
<feature type="domain" description="Beta-ketoacyl-[acyl-carrier-protein] synthase III N-terminal" evidence="4">
    <location>
        <begin position="126"/>
        <end position="205"/>
    </location>
</feature>
<feature type="domain" description="Beta-ketoacyl-[acyl-carrier-protein] synthase III C-terminal" evidence="3">
    <location>
        <begin position="269"/>
        <end position="342"/>
    </location>
</feature>
<protein>
    <submittedName>
        <fullName evidence="5">3-oxoacyl-ACP synthase III family protein</fullName>
    </submittedName>
</protein>
<comment type="caution">
    <text evidence="5">The sequence shown here is derived from an EMBL/GenBank/DDBJ whole genome shotgun (WGS) entry which is preliminary data.</text>
</comment>